<feature type="transmembrane region" description="Helical" evidence="9">
    <location>
        <begin position="545"/>
        <end position="567"/>
    </location>
</feature>
<feature type="transmembrane region" description="Helical" evidence="9">
    <location>
        <begin position="152"/>
        <end position="170"/>
    </location>
</feature>
<feature type="transmembrane region" description="Helical" evidence="9">
    <location>
        <begin position="263"/>
        <end position="283"/>
    </location>
</feature>
<dbReference type="Pfam" id="PF00939">
    <property type="entry name" value="Na_sulph_symp"/>
    <property type="match status" value="1"/>
</dbReference>
<proteinExistence type="inferred from homology"/>
<evidence type="ECO:0000256" key="1">
    <source>
        <dbReference type="ARBA" id="ARBA00004141"/>
    </source>
</evidence>
<evidence type="ECO:0000256" key="7">
    <source>
        <dbReference type="ARBA" id="ARBA00023136"/>
    </source>
</evidence>
<name>A0A1Z5HPK5_9FIRM</name>
<evidence type="ECO:0000256" key="6">
    <source>
        <dbReference type="ARBA" id="ARBA00022989"/>
    </source>
</evidence>
<dbReference type="OrthoDB" id="37272at2"/>
<comment type="similarity">
    <text evidence="2">Belongs to the SLC13A/DASS transporter (TC 2.A.47) family. NADC subfamily.</text>
</comment>
<feature type="transmembrane region" description="Helical" evidence="9">
    <location>
        <begin position="448"/>
        <end position="474"/>
    </location>
</feature>
<dbReference type="GO" id="GO:0005886">
    <property type="term" value="C:plasma membrane"/>
    <property type="evidence" value="ECO:0007669"/>
    <property type="project" value="TreeGrafter"/>
</dbReference>
<evidence type="ECO:0000256" key="5">
    <source>
        <dbReference type="ARBA" id="ARBA00022692"/>
    </source>
</evidence>
<keyword evidence="6 9" id="KW-1133">Transmembrane helix</keyword>
<keyword evidence="5 9" id="KW-0812">Transmembrane</keyword>
<feature type="transmembrane region" description="Helical" evidence="9">
    <location>
        <begin position="191"/>
        <end position="209"/>
    </location>
</feature>
<dbReference type="PANTHER" id="PTHR10283:SF82">
    <property type="entry name" value="SOLUTE CARRIER FAMILY 13 MEMBER 2"/>
    <property type="match status" value="1"/>
</dbReference>
<evidence type="ECO:0000313" key="11">
    <source>
        <dbReference type="Proteomes" id="UP000197032"/>
    </source>
</evidence>
<dbReference type="InterPro" id="IPR031312">
    <property type="entry name" value="Na/sul_symport_CS"/>
</dbReference>
<feature type="transmembrane region" description="Helical" evidence="9">
    <location>
        <begin position="303"/>
        <end position="325"/>
    </location>
</feature>
<dbReference type="GO" id="GO:0015141">
    <property type="term" value="F:succinate transmembrane transporter activity"/>
    <property type="evidence" value="ECO:0007669"/>
    <property type="project" value="UniProtKB-ARBA"/>
</dbReference>
<feature type="transmembrane region" description="Helical" evidence="9">
    <location>
        <begin position="359"/>
        <end position="378"/>
    </location>
</feature>
<comment type="caution">
    <text evidence="10">The sequence shown here is derived from an EMBL/GenBank/DDBJ whole genome shotgun (WGS) entry which is preliminary data.</text>
</comment>
<evidence type="ECO:0000256" key="2">
    <source>
        <dbReference type="ARBA" id="ARBA00006772"/>
    </source>
</evidence>
<evidence type="ECO:0000256" key="9">
    <source>
        <dbReference type="SAM" id="Phobius"/>
    </source>
</evidence>
<feature type="transmembrane region" description="Helical" evidence="9">
    <location>
        <begin position="70"/>
        <end position="87"/>
    </location>
</feature>
<feature type="transmembrane region" description="Helical" evidence="9">
    <location>
        <begin position="510"/>
        <end position="533"/>
    </location>
</feature>
<keyword evidence="7 9" id="KW-0472">Membrane</keyword>
<organism evidence="10 11">
    <name type="scientific">Calderihabitans maritimus</name>
    <dbReference type="NCBI Taxonomy" id="1246530"/>
    <lineage>
        <taxon>Bacteria</taxon>
        <taxon>Bacillati</taxon>
        <taxon>Bacillota</taxon>
        <taxon>Clostridia</taxon>
        <taxon>Neomoorellales</taxon>
        <taxon>Calderihabitantaceae</taxon>
        <taxon>Calderihabitans</taxon>
    </lineage>
</organism>
<dbReference type="AlphaFoldDB" id="A0A1Z5HPK5"/>
<keyword evidence="11" id="KW-1185">Reference proteome</keyword>
<evidence type="ECO:0000256" key="8">
    <source>
        <dbReference type="ARBA" id="ARBA00031174"/>
    </source>
</evidence>
<feature type="transmembrane region" description="Helical" evidence="9">
    <location>
        <begin position="418"/>
        <end position="436"/>
    </location>
</feature>
<protein>
    <recommendedName>
        <fullName evidence="3">Sodium-dependent dicarboxylate transporter SdcS</fullName>
    </recommendedName>
    <alternativeName>
        <fullName evidence="8">Na(+)/dicarboxylate symporter</fullName>
    </alternativeName>
</protein>
<dbReference type="EMBL" id="BDGJ01000010">
    <property type="protein sequence ID" value="GAW91220.1"/>
    <property type="molecule type" value="Genomic_DNA"/>
</dbReference>
<evidence type="ECO:0000256" key="3">
    <source>
        <dbReference type="ARBA" id="ARBA00020150"/>
    </source>
</evidence>
<dbReference type="PANTHER" id="PTHR10283">
    <property type="entry name" value="SOLUTE CARRIER FAMILY 13 MEMBER"/>
    <property type="match status" value="1"/>
</dbReference>
<dbReference type="CDD" id="cd01115">
    <property type="entry name" value="SLC13_permease"/>
    <property type="match status" value="1"/>
</dbReference>
<feature type="transmembrane region" description="Helical" evidence="9">
    <location>
        <begin position="486"/>
        <end position="504"/>
    </location>
</feature>
<reference evidence="11" key="1">
    <citation type="journal article" date="2017" name="Appl. Environ. Microbiol.">
        <title>Genomic analysis of Calderihabitans maritimus KKC1, a thermophilic hydrogenogenic carboxydotrophic bacterium isolated from marine sediment.</title>
        <authorList>
            <person name="Omae K."/>
            <person name="Yoneda Y."/>
            <person name="Fukuyama Y."/>
            <person name="Yoshida T."/>
            <person name="Sako Y."/>
        </authorList>
    </citation>
    <scope>NUCLEOTIDE SEQUENCE [LARGE SCALE GENOMIC DNA]</scope>
    <source>
        <strain evidence="11">KKC1</strain>
    </source>
</reference>
<feature type="transmembrane region" description="Helical" evidence="9">
    <location>
        <begin position="108"/>
        <end position="132"/>
    </location>
</feature>
<dbReference type="NCBIfam" id="TIGR00785">
    <property type="entry name" value="dass"/>
    <property type="match status" value="1"/>
</dbReference>
<keyword evidence="4" id="KW-0813">Transport</keyword>
<feature type="transmembrane region" description="Helical" evidence="9">
    <location>
        <begin position="390"/>
        <end position="406"/>
    </location>
</feature>
<comment type="subcellular location">
    <subcellularLocation>
        <location evidence="1">Membrane</location>
        <topology evidence="1">Multi-pass membrane protein</topology>
    </subcellularLocation>
</comment>
<evidence type="ECO:0000256" key="4">
    <source>
        <dbReference type="ARBA" id="ARBA00022448"/>
    </source>
</evidence>
<dbReference type="Proteomes" id="UP000197032">
    <property type="component" value="Unassembled WGS sequence"/>
</dbReference>
<gene>
    <name evidence="10" type="ORF">KKC1_03820</name>
</gene>
<evidence type="ECO:0000313" key="10">
    <source>
        <dbReference type="EMBL" id="GAW91220.1"/>
    </source>
</evidence>
<dbReference type="RefSeq" id="WP_088552794.1">
    <property type="nucleotide sequence ID" value="NZ_BDGJ01000010.1"/>
</dbReference>
<accession>A0A1Z5HPK5</accession>
<dbReference type="PROSITE" id="PS01271">
    <property type="entry name" value="NA_SULFATE"/>
    <property type="match status" value="1"/>
</dbReference>
<dbReference type="InterPro" id="IPR001898">
    <property type="entry name" value="SLC13A/DASS"/>
</dbReference>
<sequence>MSSVSNAIRSFWQYMWTLHVQTKRLLKLDFTAAIEQNNKLSEKEKKLAKEVLGKAGGDEGPNGYGTRQKIGLILGPVLFVLLLILPLPDAINPETKEVFPLTPEARGALASAAWIATWWITEAIPIPATSLLPIVLFPLTKAMSYKEVTPPYAHYNIYLFMGGFFIAVAMERWNLHRRIALNIIRLIGTGPNRIVLGFMVATAFLSMWISNTATTMMMTPIGLAVILQVASLIKGEHASKATAEAAATRDVDLSPGKFNFGTALMLGIAYAASIGGVATIIGTPPNNILVAAVEKMFGQEISFARWMMYGVPIAVISLILTWIYLVKVAFPIKLRELPGGMKVISEEIKKLGPMSKQETQVLIVFTLVALAWITRKWLLTPIFPKLGDPTIAILGALVLFLIPVDLKRGKFLLDWETAVKIPWGILLLFGGGIALADGFKKTGLANYIAYQLAGLEGASMLVIAAAVVTLTIFLTEVTSNTATASMMMPIMAAMAVAMGIHPYALMITAAIAASFAFMLPVATPPNAIVFGTGYVTIPQMAKAGFWLNIMGIILITGLTLFYLPVVWGIDFSTLPSWAILK</sequence>